<name>A0A316C0J5_PSESE</name>
<comment type="caution">
    <text evidence="1">The sequence shown here is derived from an EMBL/GenBank/DDBJ whole genome shotgun (WGS) entry which is preliminary data.</text>
</comment>
<sequence length="84" mass="9780">MGDPIYRDELAWAAAWSNGSPHPFIITNSVRYTRSAVIEYLGAHWARQDETERQGWKRAYRQGCRIVRVRVRIQHATEGASHDR</sequence>
<evidence type="ECO:0000313" key="1">
    <source>
        <dbReference type="EMBL" id="PWJ81536.1"/>
    </source>
</evidence>
<organism evidence="1 2">
    <name type="scientific">Pseudaminobacter salicylatoxidans</name>
    <dbReference type="NCBI Taxonomy" id="93369"/>
    <lineage>
        <taxon>Bacteria</taxon>
        <taxon>Pseudomonadati</taxon>
        <taxon>Pseudomonadota</taxon>
        <taxon>Alphaproteobacteria</taxon>
        <taxon>Hyphomicrobiales</taxon>
        <taxon>Phyllobacteriaceae</taxon>
        <taxon>Pseudaminobacter</taxon>
    </lineage>
</organism>
<protein>
    <submittedName>
        <fullName evidence="1">Uncharacterized protein</fullName>
    </submittedName>
</protein>
<dbReference type="AlphaFoldDB" id="A0A316C0J5"/>
<dbReference type="Proteomes" id="UP000245396">
    <property type="component" value="Unassembled WGS sequence"/>
</dbReference>
<evidence type="ECO:0000313" key="2">
    <source>
        <dbReference type="Proteomes" id="UP000245396"/>
    </source>
</evidence>
<gene>
    <name evidence="1" type="ORF">C7441_11068</name>
</gene>
<proteinExistence type="predicted"/>
<accession>A0A316C0J5</accession>
<keyword evidence="2" id="KW-1185">Reference proteome</keyword>
<dbReference type="EMBL" id="QGGG01000010">
    <property type="protein sequence ID" value="PWJ81536.1"/>
    <property type="molecule type" value="Genomic_DNA"/>
</dbReference>
<reference evidence="1 2" key="1">
    <citation type="submission" date="2018-05" db="EMBL/GenBank/DDBJ databases">
        <title>Genomic Encyclopedia of Type Strains, Phase IV (KMG-IV): sequencing the most valuable type-strain genomes for metagenomic binning, comparative biology and taxonomic classification.</title>
        <authorList>
            <person name="Goeker M."/>
        </authorList>
    </citation>
    <scope>NUCLEOTIDE SEQUENCE [LARGE SCALE GENOMIC DNA]</scope>
    <source>
        <strain evidence="1 2">DSM 6986</strain>
    </source>
</reference>